<evidence type="ECO:0000256" key="3">
    <source>
        <dbReference type="SAM" id="SignalP"/>
    </source>
</evidence>
<dbReference type="Gene3D" id="2.160.20.80">
    <property type="entry name" value="E3 ubiquitin-protein ligase SopA"/>
    <property type="match status" value="1"/>
</dbReference>
<dbReference type="PANTHER" id="PTHR47485">
    <property type="entry name" value="THYLAKOID LUMENAL 17.4 KDA PROTEIN, CHLOROPLASTIC"/>
    <property type="match status" value="1"/>
</dbReference>
<name>A0A4R3J2Z8_9RHOB</name>
<keyword evidence="2" id="KW-1133">Transmembrane helix</keyword>
<dbReference type="InterPro" id="IPR001646">
    <property type="entry name" value="5peptide_repeat"/>
</dbReference>
<feature type="signal peptide" evidence="3">
    <location>
        <begin position="1"/>
        <end position="21"/>
    </location>
</feature>
<proteinExistence type="predicted"/>
<evidence type="ECO:0000256" key="1">
    <source>
        <dbReference type="ARBA" id="ARBA00022737"/>
    </source>
</evidence>
<keyword evidence="2" id="KW-0812">Transmembrane</keyword>
<reference evidence="4 5" key="1">
    <citation type="submission" date="2019-03" db="EMBL/GenBank/DDBJ databases">
        <title>Genomic Encyclopedia of Type Strains, Phase IV (KMG-IV): sequencing the most valuable type-strain genomes for metagenomic binning, comparative biology and taxonomic classification.</title>
        <authorList>
            <person name="Goeker M."/>
        </authorList>
    </citation>
    <scope>NUCLEOTIDE SEQUENCE [LARGE SCALE GENOMIC DNA]</scope>
    <source>
        <strain evidence="4 5">DSM 104836</strain>
    </source>
</reference>
<organism evidence="4 5">
    <name type="scientific">Primorskyibacter sedentarius</name>
    <dbReference type="NCBI Taxonomy" id="745311"/>
    <lineage>
        <taxon>Bacteria</taxon>
        <taxon>Pseudomonadati</taxon>
        <taxon>Pseudomonadota</taxon>
        <taxon>Alphaproteobacteria</taxon>
        <taxon>Rhodobacterales</taxon>
        <taxon>Roseobacteraceae</taxon>
        <taxon>Primorskyibacter</taxon>
    </lineage>
</organism>
<feature type="transmembrane region" description="Helical" evidence="2">
    <location>
        <begin position="309"/>
        <end position="328"/>
    </location>
</feature>
<keyword evidence="1" id="KW-0677">Repeat</keyword>
<feature type="transmembrane region" description="Helical" evidence="2">
    <location>
        <begin position="421"/>
        <end position="446"/>
    </location>
</feature>
<evidence type="ECO:0000313" key="4">
    <source>
        <dbReference type="EMBL" id="TCS60199.1"/>
    </source>
</evidence>
<dbReference type="Pfam" id="PF00805">
    <property type="entry name" value="Pentapeptide"/>
    <property type="match status" value="2"/>
</dbReference>
<dbReference type="EMBL" id="SLZU01000015">
    <property type="protein sequence ID" value="TCS60199.1"/>
    <property type="molecule type" value="Genomic_DNA"/>
</dbReference>
<keyword evidence="5" id="KW-1185">Reference proteome</keyword>
<dbReference type="AlphaFoldDB" id="A0A4R3J2Z8"/>
<dbReference type="SUPFAM" id="SSF141571">
    <property type="entry name" value="Pentapeptide repeat-like"/>
    <property type="match status" value="1"/>
</dbReference>
<keyword evidence="3" id="KW-0732">Signal</keyword>
<gene>
    <name evidence="4" type="ORF">EDD52_11516</name>
</gene>
<dbReference type="Proteomes" id="UP000295696">
    <property type="component" value="Unassembled WGS sequence"/>
</dbReference>
<keyword evidence="2" id="KW-0472">Membrane</keyword>
<dbReference type="PANTHER" id="PTHR47485:SF1">
    <property type="entry name" value="THYLAKOID LUMENAL 17.4 KDA PROTEIN, CHLOROPLASTIC"/>
    <property type="match status" value="1"/>
</dbReference>
<sequence>MMRARWVVIAMTLLFATAVHAQRERACERFVEIDFTDLQTALKSHAAERAETRFGPRLDLSCHNIRRTLIEAEEPGFLRGKKLEGIDFTGAVLVEVDLSKVQMSDSLLVGANLAGAELAHARIWQQDLSRANLAAADLTGASLLGAKFTGADLTGANLSGASLSRSDLTAAWLVNTNLEGADLFGATLAHSIWQPRGQFDRGNVGNLRGVRSLRVNLCESSFGAPIADCETPVAEPDFSGLNHLIETLSQAGHRQAERDATAAREEMRNDLMVAHFLADPLSNFTDGVVAIFRRLLFDIPVDYGTRPFGALWGLMLSWILFGAAYTAALRIAPRSAEFALYESQMEGRIVLRSLRKPPYRAFVRAGDAEVTRLHPATLPQAVKHGALFSLAMVFRVGFRDVNVGEWVSRLRANKVEYVATGYLRTLAGVQSLISLYLLAIFLLTFFGRPFQ</sequence>
<protein>
    <submittedName>
        <fullName evidence="4">Pentapeptide repeat protein</fullName>
    </submittedName>
</protein>
<feature type="chain" id="PRO_5020538131" evidence="3">
    <location>
        <begin position="22"/>
        <end position="451"/>
    </location>
</feature>
<evidence type="ECO:0000256" key="2">
    <source>
        <dbReference type="SAM" id="Phobius"/>
    </source>
</evidence>
<dbReference type="OrthoDB" id="154874at2"/>
<accession>A0A4R3J2Z8</accession>
<comment type="caution">
    <text evidence="4">The sequence shown here is derived from an EMBL/GenBank/DDBJ whole genome shotgun (WGS) entry which is preliminary data.</text>
</comment>
<evidence type="ECO:0000313" key="5">
    <source>
        <dbReference type="Proteomes" id="UP000295696"/>
    </source>
</evidence>